<dbReference type="AlphaFoldDB" id="A0AAW0EGL0"/>
<reference evidence="4 5" key="1">
    <citation type="journal article" date="2024" name="J Genomics">
        <title>Draft genome sequencing and assembly of Favolaschia claudopus CIRM-BRFM 2984 isolated from oak limbs.</title>
        <authorList>
            <person name="Navarro D."/>
            <person name="Drula E."/>
            <person name="Chaduli D."/>
            <person name="Cazenave R."/>
            <person name="Ahrendt S."/>
            <person name="Wang J."/>
            <person name="Lipzen A."/>
            <person name="Daum C."/>
            <person name="Barry K."/>
            <person name="Grigoriev I.V."/>
            <person name="Favel A."/>
            <person name="Rosso M.N."/>
            <person name="Martin F."/>
        </authorList>
    </citation>
    <scope>NUCLEOTIDE SEQUENCE [LARGE SCALE GENOMIC DNA]</scope>
    <source>
        <strain evidence="4 5">CIRM-BRFM 2984</strain>
    </source>
</reference>
<dbReference type="PROSITE" id="PS51207">
    <property type="entry name" value="PXA"/>
    <property type="match status" value="1"/>
</dbReference>
<gene>
    <name evidence="4" type="ORF">R3P38DRAFT_43201</name>
</gene>
<feature type="region of interest" description="Disordered" evidence="1">
    <location>
        <begin position="274"/>
        <end position="347"/>
    </location>
</feature>
<name>A0AAW0EGL0_9AGAR</name>
<accession>A0AAW0EGL0</accession>
<feature type="transmembrane region" description="Helical" evidence="2">
    <location>
        <begin position="239"/>
        <end position="266"/>
    </location>
</feature>
<keyword evidence="2" id="KW-0472">Membrane</keyword>
<evidence type="ECO:0000259" key="3">
    <source>
        <dbReference type="PROSITE" id="PS51207"/>
    </source>
</evidence>
<organism evidence="4 5">
    <name type="scientific">Favolaschia claudopus</name>
    <dbReference type="NCBI Taxonomy" id="2862362"/>
    <lineage>
        <taxon>Eukaryota</taxon>
        <taxon>Fungi</taxon>
        <taxon>Dikarya</taxon>
        <taxon>Basidiomycota</taxon>
        <taxon>Agaricomycotina</taxon>
        <taxon>Agaricomycetes</taxon>
        <taxon>Agaricomycetidae</taxon>
        <taxon>Agaricales</taxon>
        <taxon>Marasmiineae</taxon>
        <taxon>Mycenaceae</taxon>
        <taxon>Favolaschia</taxon>
    </lineage>
</organism>
<feature type="compositionally biased region" description="Low complexity" evidence="1">
    <location>
        <begin position="331"/>
        <end position="347"/>
    </location>
</feature>
<feature type="compositionally biased region" description="Low complexity" evidence="1">
    <location>
        <begin position="275"/>
        <end position="318"/>
    </location>
</feature>
<keyword evidence="2" id="KW-1133">Transmembrane helix</keyword>
<keyword evidence="5" id="KW-1185">Reference proteome</keyword>
<evidence type="ECO:0000313" key="5">
    <source>
        <dbReference type="Proteomes" id="UP001362999"/>
    </source>
</evidence>
<dbReference type="Pfam" id="PF02194">
    <property type="entry name" value="PXA"/>
    <property type="match status" value="1"/>
</dbReference>
<sequence>MAASITSNRSSLAKASLAKRLLFPSLPSNDLPPLFASSATPPELTAEVYDFVALALRAFVNPWWTKITRYDKDFLPDITRILTHVVRAIETRALDADLDPLVFHHVPALLTQHYRDYRTAASKLSTSYAAGAALSLPVLFHGLQPHMAVAPDGSIDPEYMRQVVDHILKACLPEEDYAPEPQRYIIREIVLKILLKDVIPKISQPWFVNKAILDVLGQQDAVVHTKTRPTSPPASSGPFSFHTLIVIVLSVIQALSGACLALINAYKHAVSTIKRVSQTPPRRVPSRPRSPASIPIPTSPRAPTLSSPSISASSSVSSFTATGTPPPESSTPPQGSSSDDPSTPSTDFIHPSLTLVSEIFTTNARLASASIMHTLSLLLMLFSPFLNRLLPYLLAQTLSPNLILTIARNAKRTLFPNGYPAPPPVDPTPEEQVQMRARLLAYRGKSPWVETHVLPLLLGSDPTQTLAAALDPLSSRECNVHLVILILDCVIGTLFPELLAE</sequence>
<dbReference type="EMBL" id="JAWWNJ010000001">
    <property type="protein sequence ID" value="KAK7064436.1"/>
    <property type="molecule type" value="Genomic_DNA"/>
</dbReference>
<dbReference type="GO" id="GO:0035091">
    <property type="term" value="F:phosphatidylinositol binding"/>
    <property type="evidence" value="ECO:0007669"/>
    <property type="project" value="TreeGrafter"/>
</dbReference>
<dbReference type="PANTHER" id="PTHR22775">
    <property type="entry name" value="SORTING NEXIN"/>
    <property type="match status" value="1"/>
</dbReference>
<evidence type="ECO:0000313" key="4">
    <source>
        <dbReference type="EMBL" id="KAK7064436.1"/>
    </source>
</evidence>
<protein>
    <submittedName>
        <fullName evidence="4">PXA domain-containing protein</fullName>
    </submittedName>
</protein>
<comment type="caution">
    <text evidence="4">The sequence shown here is derived from an EMBL/GenBank/DDBJ whole genome shotgun (WGS) entry which is preliminary data.</text>
</comment>
<feature type="transmembrane region" description="Helical" evidence="2">
    <location>
        <begin position="366"/>
        <end position="383"/>
    </location>
</feature>
<feature type="domain" description="PXA" evidence="3">
    <location>
        <begin position="41"/>
        <end position="220"/>
    </location>
</feature>
<dbReference type="InterPro" id="IPR003114">
    <property type="entry name" value="Phox_assoc"/>
</dbReference>
<keyword evidence="2" id="KW-0812">Transmembrane</keyword>
<dbReference type="Proteomes" id="UP001362999">
    <property type="component" value="Unassembled WGS sequence"/>
</dbReference>
<evidence type="ECO:0000256" key="2">
    <source>
        <dbReference type="SAM" id="Phobius"/>
    </source>
</evidence>
<evidence type="ECO:0000256" key="1">
    <source>
        <dbReference type="SAM" id="MobiDB-lite"/>
    </source>
</evidence>
<dbReference type="PANTHER" id="PTHR22775:SF3">
    <property type="entry name" value="SORTING NEXIN-13"/>
    <property type="match status" value="1"/>
</dbReference>
<dbReference type="SMART" id="SM00313">
    <property type="entry name" value="PXA"/>
    <property type="match status" value="1"/>
</dbReference>
<proteinExistence type="predicted"/>